<gene>
    <name evidence="7" type="ORF">LKD75_06385</name>
</gene>
<dbReference type="Proteomes" id="UP001197795">
    <property type="component" value="Unassembled WGS sequence"/>
</dbReference>
<evidence type="ECO:0000256" key="3">
    <source>
        <dbReference type="ARBA" id="ARBA00022679"/>
    </source>
</evidence>
<dbReference type="SUPFAM" id="SSF55729">
    <property type="entry name" value="Acyl-CoA N-acyltransferases (Nat)"/>
    <property type="match status" value="1"/>
</dbReference>
<dbReference type="AlphaFoldDB" id="A0AAE3A2H4"/>
<organism evidence="7 8">
    <name type="scientific">Waltera acetigignens</name>
    <dbReference type="NCBI Taxonomy" id="2981769"/>
    <lineage>
        <taxon>Bacteria</taxon>
        <taxon>Bacillati</taxon>
        <taxon>Bacillota</taxon>
        <taxon>Clostridia</taxon>
        <taxon>Lachnospirales</taxon>
        <taxon>Lachnospiraceae</taxon>
        <taxon>Waltera</taxon>
    </lineage>
</organism>
<evidence type="ECO:0000256" key="4">
    <source>
        <dbReference type="ARBA" id="ARBA00023315"/>
    </source>
</evidence>
<dbReference type="EMBL" id="JAJEPV010000012">
    <property type="protein sequence ID" value="MCC2119226.1"/>
    <property type="molecule type" value="Genomic_DNA"/>
</dbReference>
<dbReference type="InterPro" id="IPR000182">
    <property type="entry name" value="GNAT_dom"/>
</dbReference>
<evidence type="ECO:0000256" key="2">
    <source>
        <dbReference type="ARBA" id="ARBA00022649"/>
    </source>
</evidence>
<evidence type="ECO:0000256" key="1">
    <source>
        <dbReference type="ARBA" id="ARBA00022491"/>
    </source>
</evidence>
<proteinExistence type="predicted"/>
<keyword evidence="1" id="KW-0678">Repressor</keyword>
<keyword evidence="8" id="KW-1185">Reference proteome</keyword>
<dbReference type="RefSeq" id="WP_227733050.1">
    <property type="nucleotide sequence ID" value="NZ_JAJEPV010000012.1"/>
</dbReference>
<evidence type="ECO:0000313" key="7">
    <source>
        <dbReference type="EMBL" id="MCC2119226.1"/>
    </source>
</evidence>
<evidence type="ECO:0000256" key="5">
    <source>
        <dbReference type="ARBA" id="ARBA00049880"/>
    </source>
</evidence>
<dbReference type="PANTHER" id="PTHR36449">
    <property type="entry name" value="ACETYLTRANSFERASE-RELATED"/>
    <property type="match status" value="1"/>
</dbReference>
<keyword evidence="4" id="KW-0012">Acyltransferase</keyword>
<keyword evidence="2" id="KW-1277">Toxin-antitoxin system</keyword>
<reference evidence="7 8" key="1">
    <citation type="submission" date="2021-10" db="EMBL/GenBank/DDBJ databases">
        <title>Anaerobic single-cell dispensing facilitates the cultivation of human gut bacteria.</title>
        <authorList>
            <person name="Afrizal A."/>
        </authorList>
    </citation>
    <scope>NUCLEOTIDE SEQUENCE [LARGE SCALE GENOMIC DNA]</scope>
    <source>
        <strain evidence="7 8">CLA-AA-H273</strain>
    </source>
</reference>
<protein>
    <submittedName>
        <fullName evidence="7">GNAT family N-acetyltransferase</fullName>
    </submittedName>
</protein>
<evidence type="ECO:0000313" key="8">
    <source>
        <dbReference type="Proteomes" id="UP001197795"/>
    </source>
</evidence>
<dbReference type="PANTHER" id="PTHR36449:SF1">
    <property type="entry name" value="ACETYLTRANSFERASE"/>
    <property type="match status" value="1"/>
</dbReference>
<comment type="catalytic activity">
    <reaction evidence="5">
        <text>glycyl-tRNA(Gly) + acetyl-CoA = N-acetylglycyl-tRNA(Gly) + CoA + H(+)</text>
        <dbReference type="Rhea" id="RHEA:81867"/>
        <dbReference type="Rhea" id="RHEA-COMP:9683"/>
        <dbReference type="Rhea" id="RHEA-COMP:19766"/>
        <dbReference type="ChEBI" id="CHEBI:15378"/>
        <dbReference type="ChEBI" id="CHEBI:57287"/>
        <dbReference type="ChEBI" id="CHEBI:57288"/>
        <dbReference type="ChEBI" id="CHEBI:78522"/>
        <dbReference type="ChEBI" id="CHEBI:232036"/>
    </reaction>
</comment>
<name>A0AAE3A2H4_9FIRM</name>
<dbReference type="InterPro" id="IPR016181">
    <property type="entry name" value="Acyl_CoA_acyltransferase"/>
</dbReference>
<comment type="caution">
    <text evidence="7">The sequence shown here is derived from an EMBL/GenBank/DDBJ whole genome shotgun (WGS) entry which is preliminary data.</text>
</comment>
<dbReference type="GO" id="GO:0016747">
    <property type="term" value="F:acyltransferase activity, transferring groups other than amino-acyl groups"/>
    <property type="evidence" value="ECO:0007669"/>
    <property type="project" value="InterPro"/>
</dbReference>
<keyword evidence="3" id="KW-0808">Transferase</keyword>
<feature type="domain" description="N-acetyltransferase" evidence="6">
    <location>
        <begin position="83"/>
        <end position="151"/>
    </location>
</feature>
<evidence type="ECO:0000259" key="6">
    <source>
        <dbReference type="Pfam" id="PF13673"/>
    </source>
</evidence>
<dbReference type="Gene3D" id="3.40.630.30">
    <property type="match status" value="1"/>
</dbReference>
<accession>A0AAE3A2H4</accession>
<sequence>MGNLQYRKVTREVENTSFTCGVPSIDEYVKNSYYPTIVQQAYGYSISGRGIVLGYYMIMFREIELDDFPPEIADYDPEIKDRKVSAVHIRYIAIDEKYQHNRIGTATIQAIIKNVELLAANWPVRVITIDARENLVMWYEKLGFRKMVYNTPGQDGVTVSMFLDCMQKKDEFTEYIDSIYE</sequence>
<dbReference type="Pfam" id="PF13673">
    <property type="entry name" value="Acetyltransf_10"/>
    <property type="match status" value="1"/>
</dbReference>